<dbReference type="AlphaFoldDB" id="C4L8S6"/>
<dbReference type="PANTHER" id="PTHR37955:SF1">
    <property type="entry name" value="DEP DOMAIN-CONTAINING PROTEIN"/>
    <property type="match status" value="1"/>
</dbReference>
<dbReference type="InterPro" id="IPR038665">
    <property type="entry name" value="Voltage-dep_anion_channel_sf"/>
</dbReference>
<organism evidence="6 7">
    <name type="scientific">Tolumonas auensis (strain DSM 9187 / NBRC 110442 / TA 4)</name>
    <dbReference type="NCBI Taxonomy" id="595494"/>
    <lineage>
        <taxon>Bacteria</taxon>
        <taxon>Pseudomonadati</taxon>
        <taxon>Pseudomonadota</taxon>
        <taxon>Gammaproteobacteria</taxon>
        <taxon>Aeromonadales</taxon>
        <taxon>Aeromonadaceae</taxon>
        <taxon>Tolumonas</taxon>
    </lineage>
</organism>
<name>C4L8S6_TOLAT</name>
<evidence type="ECO:0000313" key="7">
    <source>
        <dbReference type="Proteomes" id="UP000009073"/>
    </source>
</evidence>
<dbReference type="GO" id="GO:0005886">
    <property type="term" value="C:plasma membrane"/>
    <property type="evidence" value="ECO:0007669"/>
    <property type="project" value="TreeGrafter"/>
</dbReference>
<sequence length="325" mass="36615">MSNIQTDHGIVAEQSRLLHFPVSFFSIVMGLSGVTLAWKAAGQPTPAAIPFMLMLFTSLVMVVITSFYAVKLLRYPSAVLDELRHPVRLNFFPAFSISLLLLSVAWQDYSQISFGLWLCGAVIQFCLTLYVMSSWIHHSHYTLSHANPSWFIPVVGNIIVPITGSHFAYTEVSWFFFSIGLVFWLVLLTIVLYRLFFHEPLPARLTPMLFILLAPPSVGFVSYSGLVGGLDNFGRVLYYIALFLSLLLFSNVLRFIRLPFFLSSWAYSFPVAALTIATKKMFMFTALPLFNVLFMALISILSLLVLWLVVRTCKAVIAGELCRPE</sequence>
<dbReference type="RefSeq" id="WP_012728545.1">
    <property type="nucleotide sequence ID" value="NC_012691.1"/>
</dbReference>
<feature type="transmembrane region" description="Helical" evidence="5">
    <location>
        <begin position="208"/>
        <end position="230"/>
    </location>
</feature>
<gene>
    <name evidence="6" type="ordered locus">Tola_0316</name>
</gene>
<dbReference type="CDD" id="cd09323">
    <property type="entry name" value="TDT_SLAC1_like"/>
    <property type="match status" value="1"/>
</dbReference>
<feature type="transmembrane region" description="Helical" evidence="5">
    <location>
        <begin position="289"/>
        <end position="310"/>
    </location>
</feature>
<dbReference type="GO" id="GO:0046583">
    <property type="term" value="F:monoatomic cation efflux transmembrane transporter activity"/>
    <property type="evidence" value="ECO:0007669"/>
    <property type="project" value="TreeGrafter"/>
</dbReference>
<feature type="transmembrane region" description="Helical" evidence="5">
    <location>
        <begin position="112"/>
        <end position="136"/>
    </location>
</feature>
<reference evidence="6 7" key="2">
    <citation type="journal article" date="2011" name="Stand. Genomic Sci.">
        <title>Complete genome sequence of Tolumonas auensis type strain (TA 4).</title>
        <authorList>
            <person name="Chertkov O."/>
            <person name="Copeland A."/>
            <person name="Lucas S."/>
            <person name="Lapidus A."/>
            <person name="Berry K.W."/>
            <person name="Detter J.C."/>
            <person name="Del Rio T.G."/>
            <person name="Hammon N."/>
            <person name="Dalin E."/>
            <person name="Tice H."/>
            <person name="Pitluck S."/>
            <person name="Richardson P."/>
            <person name="Bruce D."/>
            <person name="Goodwin L."/>
            <person name="Han C."/>
            <person name="Tapia R."/>
            <person name="Saunders E."/>
            <person name="Schmutz J."/>
            <person name="Brettin T."/>
            <person name="Larimer F."/>
            <person name="Land M."/>
            <person name="Hauser L."/>
            <person name="Spring S."/>
            <person name="Rohde M."/>
            <person name="Kyrpides N.C."/>
            <person name="Ivanova N."/>
            <person name="Goker M."/>
            <person name="Beller H.R."/>
            <person name="Klenk H.P."/>
            <person name="Woyke T."/>
        </authorList>
    </citation>
    <scope>NUCLEOTIDE SEQUENCE [LARGE SCALE GENOMIC DNA]</scope>
    <source>
        <strain evidence="7">DSM 9187 / TA4</strain>
    </source>
</reference>
<keyword evidence="4 5" id="KW-0472">Membrane</keyword>
<feature type="transmembrane region" description="Helical" evidence="5">
    <location>
        <begin position="148"/>
        <end position="168"/>
    </location>
</feature>
<dbReference type="Proteomes" id="UP000009073">
    <property type="component" value="Chromosome"/>
</dbReference>
<dbReference type="PANTHER" id="PTHR37955">
    <property type="entry name" value="TELLURITE RESISTANCE PROTEIN TEHA"/>
    <property type="match status" value="1"/>
</dbReference>
<feature type="transmembrane region" description="Helical" evidence="5">
    <location>
        <begin position="174"/>
        <end position="196"/>
    </location>
</feature>
<comment type="subcellular location">
    <subcellularLocation>
        <location evidence="1">Membrane</location>
        <topology evidence="1">Multi-pass membrane protein</topology>
    </subcellularLocation>
</comment>
<dbReference type="Gene3D" id="1.50.10.150">
    <property type="entry name" value="Voltage-dependent anion channel"/>
    <property type="match status" value="1"/>
</dbReference>
<evidence type="ECO:0000256" key="3">
    <source>
        <dbReference type="ARBA" id="ARBA00022989"/>
    </source>
</evidence>
<evidence type="ECO:0000313" key="6">
    <source>
        <dbReference type="EMBL" id="ACQ91946.1"/>
    </source>
</evidence>
<proteinExistence type="predicted"/>
<dbReference type="STRING" id="595494.Tola_0316"/>
<dbReference type="KEGG" id="tau:Tola_0316"/>
<dbReference type="eggNOG" id="COG1275">
    <property type="taxonomic scope" value="Bacteria"/>
</dbReference>
<feature type="transmembrane region" description="Helical" evidence="5">
    <location>
        <begin position="236"/>
        <end position="253"/>
    </location>
</feature>
<keyword evidence="2 5" id="KW-0812">Transmembrane</keyword>
<dbReference type="InterPro" id="IPR004695">
    <property type="entry name" value="SLAC1/Mae1/Ssu1/TehA"/>
</dbReference>
<dbReference type="OrthoDB" id="309023at2"/>
<dbReference type="EMBL" id="CP001616">
    <property type="protein sequence ID" value="ACQ91946.1"/>
    <property type="molecule type" value="Genomic_DNA"/>
</dbReference>
<feature type="transmembrane region" description="Helical" evidence="5">
    <location>
        <begin position="47"/>
        <end position="69"/>
    </location>
</feature>
<accession>C4L8S6</accession>
<evidence type="ECO:0000256" key="2">
    <source>
        <dbReference type="ARBA" id="ARBA00022692"/>
    </source>
</evidence>
<evidence type="ECO:0000256" key="5">
    <source>
        <dbReference type="SAM" id="Phobius"/>
    </source>
</evidence>
<keyword evidence="7" id="KW-1185">Reference proteome</keyword>
<protein>
    <submittedName>
        <fullName evidence="6">C4-dicarboxylate transporter/malic acid transport protein</fullName>
    </submittedName>
</protein>
<evidence type="ECO:0000256" key="4">
    <source>
        <dbReference type="ARBA" id="ARBA00023136"/>
    </source>
</evidence>
<dbReference type="Pfam" id="PF03595">
    <property type="entry name" value="SLAC1"/>
    <property type="match status" value="1"/>
</dbReference>
<feature type="transmembrane region" description="Helical" evidence="5">
    <location>
        <begin position="20"/>
        <end position="41"/>
    </location>
</feature>
<evidence type="ECO:0000256" key="1">
    <source>
        <dbReference type="ARBA" id="ARBA00004141"/>
    </source>
</evidence>
<dbReference type="HOGENOM" id="CLU_044414_0_0_6"/>
<dbReference type="InterPro" id="IPR052951">
    <property type="entry name" value="Tellurite_res_ion_channel"/>
</dbReference>
<reference evidence="7" key="1">
    <citation type="submission" date="2009-05" db="EMBL/GenBank/DDBJ databases">
        <title>Complete sequence of Tolumonas auensis DSM 9187.</title>
        <authorList>
            <consortium name="US DOE Joint Genome Institute"/>
            <person name="Lucas S."/>
            <person name="Copeland A."/>
            <person name="Lapidus A."/>
            <person name="Glavina del Rio T."/>
            <person name="Tice H."/>
            <person name="Bruce D."/>
            <person name="Goodwin L."/>
            <person name="Pitluck S."/>
            <person name="Chertkov O."/>
            <person name="Brettin T."/>
            <person name="Detter J.C."/>
            <person name="Han C."/>
            <person name="Larimer F."/>
            <person name="Land M."/>
            <person name="Hauser L."/>
            <person name="Kyrpides N."/>
            <person name="Mikhailova N."/>
            <person name="Spring S."/>
            <person name="Beller H."/>
        </authorList>
    </citation>
    <scope>NUCLEOTIDE SEQUENCE [LARGE SCALE GENOMIC DNA]</scope>
    <source>
        <strain evidence="7">DSM 9187 / TA4</strain>
    </source>
</reference>
<keyword evidence="3 5" id="KW-1133">Transmembrane helix</keyword>